<feature type="compositionally biased region" description="Low complexity" evidence="4">
    <location>
        <begin position="316"/>
        <end position="328"/>
    </location>
</feature>
<feature type="compositionally biased region" description="Polar residues" evidence="4">
    <location>
        <begin position="594"/>
        <end position="615"/>
    </location>
</feature>
<name>A0A0C9YSC5_9AGAM</name>
<evidence type="ECO:0000256" key="3">
    <source>
        <dbReference type="PROSITE-ProRule" id="PRU00023"/>
    </source>
</evidence>
<feature type="compositionally biased region" description="Polar residues" evidence="4">
    <location>
        <begin position="446"/>
        <end position="463"/>
    </location>
</feature>
<feature type="compositionally biased region" description="Polar residues" evidence="4">
    <location>
        <begin position="398"/>
        <end position="419"/>
    </location>
</feature>
<proteinExistence type="predicted"/>
<evidence type="ECO:0000313" key="5">
    <source>
        <dbReference type="EMBL" id="KIK27885.1"/>
    </source>
</evidence>
<dbReference type="SMART" id="SM00248">
    <property type="entry name" value="ANK"/>
    <property type="match status" value="4"/>
</dbReference>
<evidence type="ECO:0000313" key="6">
    <source>
        <dbReference type="Proteomes" id="UP000054018"/>
    </source>
</evidence>
<evidence type="ECO:0000256" key="4">
    <source>
        <dbReference type="SAM" id="MobiDB-lite"/>
    </source>
</evidence>
<dbReference type="PANTHER" id="PTHR24173">
    <property type="entry name" value="ANKYRIN REPEAT CONTAINING"/>
    <property type="match status" value="1"/>
</dbReference>
<feature type="repeat" description="ANK" evidence="3">
    <location>
        <begin position="52"/>
        <end position="84"/>
    </location>
</feature>
<evidence type="ECO:0000256" key="1">
    <source>
        <dbReference type="ARBA" id="ARBA00022737"/>
    </source>
</evidence>
<feature type="compositionally biased region" description="Low complexity" evidence="4">
    <location>
        <begin position="342"/>
        <end position="368"/>
    </location>
</feature>
<feature type="region of interest" description="Disordered" evidence="4">
    <location>
        <begin position="234"/>
        <end position="304"/>
    </location>
</feature>
<dbReference type="HOGENOM" id="CLU_300172_0_0_1"/>
<feature type="repeat" description="ANK" evidence="3">
    <location>
        <begin position="124"/>
        <end position="156"/>
    </location>
</feature>
<feature type="compositionally biased region" description="Basic and acidic residues" evidence="4">
    <location>
        <begin position="187"/>
        <end position="201"/>
    </location>
</feature>
<dbReference type="Pfam" id="PF12796">
    <property type="entry name" value="Ank_2"/>
    <property type="match status" value="2"/>
</dbReference>
<feature type="compositionally biased region" description="Polar residues" evidence="4">
    <location>
        <begin position="490"/>
        <end position="500"/>
    </location>
</feature>
<dbReference type="InterPro" id="IPR002110">
    <property type="entry name" value="Ankyrin_rpt"/>
</dbReference>
<dbReference type="InterPro" id="IPR036770">
    <property type="entry name" value="Ankyrin_rpt-contain_sf"/>
</dbReference>
<dbReference type="PANTHER" id="PTHR24173:SF74">
    <property type="entry name" value="ANKYRIN REPEAT DOMAIN-CONTAINING PROTEIN 16"/>
    <property type="match status" value="1"/>
</dbReference>
<accession>A0A0C9YSC5</accession>
<sequence>MLAPSRNHRTEAKYNVTTEFPYLGLHSASASGDVGLVQYALSHGQPVNSVLDGVLPLHAACAGGNDLVVQLLIKHGADVNAARFVASLTISEVSLCHLHRSGYRLPRRYSDRNRDTSAPIVGTSGSTPLHFASANGHLTVVRTLLTHGAIPDRADKHGVTAEHIARQNGWIECAELLAQCVADMREKQRLSRSDNKPDSDTTGRSTLYPTDHSESPLRRRLNFKCSIDHALNALKSGSSTPDVEPRSLSLHPDSLEQSQPREATHFAPGPSLPQTDDGRSPGVLSRSRRPRSAGTGAETTSRKLHSKLSLLSLFRKSTDDGSSSSVTSIPEHKGRFPPSSSPMPCNSSPPSSVVGSPPNYSTSLSSSPRDVSHHDYQQSDSAASSLGVGHSAPRPVEPQNTLTDNHSPRRSTSGTSAVSGFSEGKSTDNVPSGIPLRQGILRMRNRSSSPGRNASEKPVSSSRILRFQSSTSSIKSIVRSRNPSGRVGQSLRSLNPSSCGQGEEDYDGVPDTIEESPVVPPQPTPPILINFLDDEDDLDEEYGVPLNSTALPSGAIDSTSPSLAGSTLPFSINSPPPTEGLPSSTAESRLRGDSISSMDTTGTMSTNPPSSSSDAVWSLGTPDTPHLSPHPIIVPTPGEMSSDNGLVREAHEPHRAEPLVLDIDVSDISSYAQAEELVQRTQQSIMNMAQHFDANTTRDTGTGRTPLSAKLAAYGESLAIERRLKEAGTSDRQDGVGIKRVHHRGRSSVTSVRLLTPDTAISRTRSADVAMNEDTSVKEHEVYGGRASRTASVSSRDNHPTLGDTKRFLYTPPRSRTPKLDVDPDFNDGLSLSHISSTHAMRFSRNRGRDADPTRSAQKLSRMGFSTVDGWQPSPFKSEVSRSPPKHFFGGIRTLMQSLQGKS</sequence>
<feature type="region of interest" description="Disordered" evidence="4">
    <location>
        <begin position="865"/>
        <end position="885"/>
    </location>
</feature>
<dbReference type="Gene3D" id="1.25.40.20">
    <property type="entry name" value="Ankyrin repeat-containing domain"/>
    <property type="match status" value="1"/>
</dbReference>
<feature type="region of interest" description="Disordered" evidence="4">
    <location>
        <begin position="539"/>
        <end position="645"/>
    </location>
</feature>
<feature type="compositionally biased region" description="Polar residues" evidence="4">
    <location>
        <begin position="546"/>
        <end position="573"/>
    </location>
</feature>
<keyword evidence="6" id="KW-1185">Reference proteome</keyword>
<dbReference type="PROSITE" id="PS50297">
    <property type="entry name" value="ANK_REP_REGION"/>
    <property type="match status" value="2"/>
</dbReference>
<feature type="compositionally biased region" description="Acidic residues" evidence="4">
    <location>
        <begin position="502"/>
        <end position="514"/>
    </location>
</feature>
<feature type="compositionally biased region" description="Low complexity" evidence="4">
    <location>
        <begin position="469"/>
        <end position="481"/>
    </location>
</feature>
<evidence type="ECO:0000256" key="2">
    <source>
        <dbReference type="ARBA" id="ARBA00023043"/>
    </source>
</evidence>
<dbReference type="PROSITE" id="PS50088">
    <property type="entry name" value="ANK_REPEAT"/>
    <property type="match status" value="2"/>
</dbReference>
<reference evidence="5 6" key="1">
    <citation type="submission" date="2014-04" db="EMBL/GenBank/DDBJ databases">
        <authorList>
            <consortium name="DOE Joint Genome Institute"/>
            <person name="Kuo A."/>
            <person name="Kohler A."/>
            <person name="Costa M.D."/>
            <person name="Nagy L.G."/>
            <person name="Floudas D."/>
            <person name="Copeland A."/>
            <person name="Barry K.W."/>
            <person name="Cichocki N."/>
            <person name="Veneault-Fourrey C."/>
            <person name="LaButti K."/>
            <person name="Lindquist E.A."/>
            <person name="Lipzen A."/>
            <person name="Lundell T."/>
            <person name="Morin E."/>
            <person name="Murat C."/>
            <person name="Sun H."/>
            <person name="Tunlid A."/>
            <person name="Henrissat B."/>
            <person name="Grigoriev I.V."/>
            <person name="Hibbett D.S."/>
            <person name="Martin F."/>
            <person name="Nordberg H.P."/>
            <person name="Cantor M.N."/>
            <person name="Hua S.X."/>
        </authorList>
    </citation>
    <scope>NUCLEOTIDE SEQUENCE [LARGE SCALE GENOMIC DNA]</scope>
    <source>
        <strain evidence="5 6">441</strain>
    </source>
</reference>
<dbReference type="SUPFAM" id="SSF48403">
    <property type="entry name" value="Ankyrin repeat"/>
    <property type="match status" value="1"/>
</dbReference>
<organism evidence="5 6">
    <name type="scientific">Pisolithus microcarpus 441</name>
    <dbReference type="NCBI Taxonomy" id="765257"/>
    <lineage>
        <taxon>Eukaryota</taxon>
        <taxon>Fungi</taxon>
        <taxon>Dikarya</taxon>
        <taxon>Basidiomycota</taxon>
        <taxon>Agaricomycotina</taxon>
        <taxon>Agaricomycetes</taxon>
        <taxon>Agaricomycetidae</taxon>
        <taxon>Boletales</taxon>
        <taxon>Sclerodermatineae</taxon>
        <taxon>Pisolithaceae</taxon>
        <taxon>Pisolithus</taxon>
    </lineage>
</organism>
<protein>
    <submittedName>
        <fullName evidence="5">Uncharacterized protein</fullName>
    </submittedName>
</protein>
<feature type="region of interest" description="Disordered" evidence="4">
    <location>
        <begin position="774"/>
        <end position="823"/>
    </location>
</feature>
<dbReference type="Proteomes" id="UP000054018">
    <property type="component" value="Unassembled WGS sequence"/>
</dbReference>
<feature type="compositionally biased region" description="Basic and acidic residues" evidence="4">
    <location>
        <begin position="796"/>
        <end position="807"/>
    </location>
</feature>
<gene>
    <name evidence="5" type="ORF">PISMIDRAFT_7867</name>
</gene>
<dbReference type="OrthoDB" id="194358at2759"/>
<dbReference type="STRING" id="765257.A0A0C9YSC5"/>
<keyword evidence="1" id="KW-0677">Repeat</keyword>
<reference evidence="6" key="2">
    <citation type="submission" date="2015-01" db="EMBL/GenBank/DDBJ databases">
        <title>Evolutionary Origins and Diversification of the Mycorrhizal Mutualists.</title>
        <authorList>
            <consortium name="DOE Joint Genome Institute"/>
            <consortium name="Mycorrhizal Genomics Consortium"/>
            <person name="Kohler A."/>
            <person name="Kuo A."/>
            <person name="Nagy L.G."/>
            <person name="Floudas D."/>
            <person name="Copeland A."/>
            <person name="Barry K.W."/>
            <person name="Cichocki N."/>
            <person name="Veneault-Fourrey C."/>
            <person name="LaButti K."/>
            <person name="Lindquist E.A."/>
            <person name="Lipzen A."/>
            <person name="Lundell T."/>
            <person name="Morin E."/>
            <person name="Murat C."/>
            <person name="Riley R."/>
            <person name="Ohm R."/>
            <person name="Sun H."/>
            <person name="Tunlid A."/>
            <person name="Henrissat B."/>
            <person name="Grigoriev I.V."/>
            <person name="Hibbett D.S."/>
            <person name="Martin F."/>
        </authorList>
    </citation>
    <scope>NUCLEOTIDE SEQUENCE [LARGE SCALE GENOMIC DNA]</scope>
    <source>
        <strain evidence="6">441</strain>
    </source>
</reference>
<feature type="region of interest" description="Disordered" evidence="4">
    <location>
        <begin position="316"/>
        <end position="527"/>
    </location>
</feature>
<keyword evidence="2 3" id="KW-0040">ANK repeat</keyword>
<dbReference type="EMBL" id="KN833694">
    <property type="protein sequence ID" value="KIK27885.1"/>
    <property type="molecule type" value="Genomic_DNA"/>
</dbReference>
<feature type="region of interest" description="Disordered" evidence="4">
    <location>
        <begin position="187"/>
        <end position="215"/>
    </location>
</feature>
<dbReference type="AlphaFoldDB" id="A0A0C9YSC5"/>